<dbReference type="AlphaFoldDB" id="A0AAN7UBZ1"/>
<keyword evidence="3" id="KW-1185">Reference proteome</keyword>
<evidence type="ECO:0000256" key="1">
    <source>
        <dbReference type="SAM" id="MobiDB-lite"/>
    </source>
</evidence>
<dbReference type="Proteomes" id="UP001305414">
    <property type="component" value="Unassembled WGS sequence"/>
</dbReference>
<evidence type="ECO:0000313" key="2">
    <source>
        <dbReference type="EMBL" id="KAK5626004.1"/>
    </source>
</evidence>
<accession>A0AAN7UBZ1</accession>
<protein>
    <submittedName>
        <fullName evidence="2">Uncharacterized protein</fullName>
    </submittedName>
</protein>
<dbReference type="EMBL" id="JAWHQM010000003">
    <property type="protein sequence ID" value="KAK5626004.1"/>
    <property type="molecule type" value="Genomic_DNA"/>
</dbReference>
<sequence length="82" mass="9452">MANEQTLHEFNEPPNPRDVKEDIPLVAREHLWRKGVKMKAKDQIAAGLIYTFTPSTLRATPEARNLRHCMSKAYIEHLNPNT</sequence>
<feature type="region of interest" description="Disordered" evidence="1">
    <location>
        <begin position="1"/>
        <end position="20"/>
    </location>
</feature>
<gene>
    <name evidence="2" type="ORF">RRF57_001720</name>
</gene>
<organism evidence="2 3">
    <name type="scientific">Xylaria bambusicola</name>
    <dbReference type="NCBI Taxonomy" id="326684"/>
    <lineage>
        <taxon>Eukaryota</taxon>
        <taxon>Fungi</taxon>
        <taxon>Dikarya</taxon>
        <taxon>Ascomycota</taxon>
        <taxon>Pezizomycotina</taxon>
        <taxon>Sordariomycetes</taxon>
        <taxon>Xylariomycetidae</taxon>
        <taxon>Xylariales</taxon>
        <taxon>Xylariaceae</taxon>
        <taxon>Xylaria</taxon>
    </lineage>
</organism>
<evidence type="ECO:0000313" key="3">
    <source>
        <dbReference type="Proteomes" id="UP001305414"/>
    </source>
</evidence>
<reference evidence="2 3" key="1">
    <citation type="submission" date="2023-10" db="EMBL/GenBank/DDBJ databases">
        <title>Draft genome sequence of Xylaria bambusicola isolate GMP-LS, the root and basal stem rot pathogen of sugarcane in Indonesia.</title>
        <authorList>
            <person name="Selvaraj P."/>
            <person name="Muralishankar V."/>
            <person name="Muruganantham S."/>
            <person name="Sp S."/>
            <person name="Haryani S."/>
            <person name="Lau K.J.X."/>
            <person name="Naqvi N.I."/>
        </authorList>
    </citation>
    <scope>NUCLEOTIDE SEQUENCE [LARGE SCALE GENOMIC DNA]</scope>
    <source>
        <strain evidence="2">GMP-LS</strain>
    </source>
</reference>
<proteinExistence type="predicted"/>
<name>A0AAN7UBZ1_9PEZI</name>
<comment type="caution">
    <text evidence="2">The sequence shown here is derived from an EMBL/GenBank/DDBJ whole genome shotgun (WGS) entry which is preliminary data.</text>
</comment>